<dbReference type="AlphaFoldDB" id="A0A5C6LKY6"/>
<feature type="transmembrane region" description="Helical" evidence="5">
    <location>
        <begin position="227"/>
        <end position="250"/>
    </location>
</feature>
<evidence type="ECO:0000259" key="6">
    <source>
        <dbReference type="PROSITE" id="PS51007"/>
    </source>
</evidence>
<dbReference type="GO" id="GO:0009055">
    <property type="term" value="F:electron transfer activity"/>
    <property type="evidence" value="ECO:0007669"/>
    <property type="project" value="InterPro"/>
</dbReference>
<dbReference type="Pfam" id="PF13442">
    <property type="entry name" value="Cytochrome_CBB3"/>
    <property type="match status" value="1"/>
</dbReference>
<evidence type="ECO:0000256" key="3">
    <source>
        <dbReference type="ARBA" id="ARBA00023004"/>
    </source>
</evidence>
<dbReference type="OrthoDB" id="9795893at2"/>
<feature type="transmembrane region" description="Helical" evidence="5">
    <location>
        <begin position="104"/>
        <end position="128"/>
    </location>
</feature>
<reference evidence="7 8" key="1">
    <citation type="submission" date="2019-08" db="EMBL/GenBank/DDBJ databases">
        <title>Whole genome sequencing of chitin degrading bacteria Chitinophaga pinensis YS16.</title>
        <authorList>
            <person name="Singh R.P."/>
            <person name="Manchanda G."/>
            <person name="Maurya I.K."/>
            <person name="Joshi N.K."/>
            <person name="Srivastava A.K."/>
        </authorList>
    </citation>
    <scope>NUCLEOTIDE SEQUENCE [LARGE SCALE GENOMIC DNA]</scope>
    <source>
        <strain evidence="7 8">YS-16</strain>
    </source>
</reference>
<name>A0A5C6LKY6_9BACT</name>
<dbReference type="InterPro" id="IPR036909">
    <property type="entry name" value="Cyt_c-like_dom_sf"/>
</dbReference>
<keyword evidence="8" id="KW-1185">Reference proteome</keyword>
<feature type="transmembrane region" description="Helical" evidence="5">
    <location>
        <begin position="303"/>
        <end position="320"/>
    </location>
</feature>
<dbReference type="GO" id="GO:0046872">
    <property type="term" value="F:metal ion binding"/>
    <property type="evidence" value="ECO:0007669"/>
    <property type="project" value="UniProtKB-KW"/>
</dbReference>
<keyword evidence="5" id="KW-1133">Transmembrane helix</keyword>
<proteinExistence type="predicted"/>
<evidence type="ECO:0000256" key="5">
    <source>
        <dbReference type="SAM" id="Phobius"/>
    </source>
</evidence>
<evidence type="ECO:0000313" key="7">
    <source>
        <dbReference type="EMBL" id="TWV95651.1"/>
    </source>
</evidence>
<feature type="transmembrane region" description="Helical" evidence="5">
    <location>
        <begin position="275"/>
        <end position="296"/>
    </location>
</feature>
<dbReference type="RefSeq" id="WP_146307560.1">
    <property type="nucleotide sequence ID" value="NZ_VOHS01000039.1"/>
</dbReference>
<evidence type="ECO:0000256" key="4">
    <source>
        <dbReference type="PROSITE-ProRule" id="PRU00433"/>
    </source>
</evidence>
<feature type="transmembrane region" description="Helical" evidence="5">
    <location>
        <begin position="15"/>
        <end position="42"/>
    </location>
</feature>
<feature type="transmembrane region" description="Helical" evidence="5">
    <location>
        <begin position="189"/>
        <end position="215"/>
    </location>
</feature>
<feature type="transmembrane region" description="Helical" evidence="5">
    <location>
        <begin position="148"/>
        <end position="169"/>
    </location>
</feature>
<keyword evidence="1 4" id="KW-0349">Heme</keyword>
<organism evidence="7 8">
    <name type="scientific">Chitinophaga pinensis</name>
    <dbReference type="NCBI Taxonomy" id="79329"/>
    <lineage>
        <taxon>Bacteria</taxon>
        <taxon>Pseudomonadati</taxon>
        <taxon>Bacteroidota</taxon>
        <taxon>Chitinophagia</taxon>
        <taxon>Chitinophagales</taxon>
        <taxon>Chitinophagaceae</taxon>
        <taxon>Chitinophaga</taxon>
    </lineage>
</organism>
<feature type="domain" description="Cytochrome c" evidence="6">
    <location>
        <begin position="371"/>
        <end position="450"/>
    </location>
</feature>
<dbReference type="Proteomes" id="UP000318815">
    <property type="component" value="Unassembled WGS sequence"/>
</dbReference>
<protein>
    <submittedName>
        <fullName evidence="7">Cytochrome c</fullName>
    </submittedName>
</protein>
<dbReference type="SUPFAM" id="SSF46626">
    <property type="entry name" value="Cytochrome c"/>
    <property type="match status" value="1"/>
</dbReference>
<dbReference type="EMBL" id="VOHS01000039">
    <property type="protein sequence ID" value="TWV95651.1"/>
    <property type="molecule type" value="Genomic_DNA"/>
</dbReference>
<dbReference type="Gene3D" id="1.10.760.10">
    <property type="entry name" value="Cytochrome c-like domain"/>
    <property type="match status" value="1"/>
</dbReference>
<keyword evidence="3 4" id="KW-0408">Iron</keyword>
<evidence type="ECO:0000256" key="1">
    <source>
        <dbReference type="ARBA" id="ARBA00022617"/>
    </source>
</evidence>
<keyword evidence="5" id="KW-0812">Transmembrane</keyword>
<dbReference type="PROSITE" id="PS51007">
    <property type="entry name" value="CYTC"/>
    <property type="match status" value="1"/>
</dbReference>
<keyword evidence="5" id="KW-0472">Membrane</keyword>
<sequence length="499" mass="56302">MDFPLFHLDWLNDRFLIAMIAIIHVIINHGLAVGFIPLVTWLEQKGVKNSPSMEITDLSWDKMAWKMMKVGFIITTTLGAMTGVGIWFSVALVSPASIGSLIRVFYWAWFVEWMVFVTEVVLIMIYFLSWENANRSLTSKLRHIRFGWFLSIFSWITMAIIVSILGFMMDPGNWNTHHSLLNGFTNPIYIPQLLFRTPTAMVVGGVFGLMLITLFTQHDTTLRKNAIRSASVWILCWAPLSLAGAIYYYGVMPSAMTANMSTAVGTIDFSQYYDLLRYVMGGSILLVVLLSVTGLIKSSLVKFPLALFCCLIVFGFLGIFERVREFIRKPYVIGGYMYSNLLKEEDYPLYKRDGILKYATYTSTPTVTAENKIAAGRNVFMLSCSRCHTTQGVNSIVYVFERMYGIGKPLDENSMAGYIPNMHNARTYMPPFPGNRDELHALVAYIKYVQQTGEVLEGAQTEGVTVNSMNDVAAARLLLEKQQQENNREIAVKDTASAN</sequence>
<evidence type="ECO:0000256" key="2">
    <source>
        <dbReference type="ARBA" id="ARBA00022723"/>
    </source>
</evidence>
<dbReference type="GO" id="GO:0020037">
    <property type="term" value="F:heme binding"/>
    <property type="evidence" value="ECO:0007669"/>
    <property type="project" value="InterPro"/>
</dbReference>
<keyword evidence="2 4" id="KW-0479">Metal-binding</keyword>
<dbReference type="InterPro" id="IPR009056">
    <property type="entry name" value="Cyt_c-like_dom"/>
</dbReference>
<evidence type="ECO:0000313" key="8">
    <source>
        <dbReference type="Proteomes" id="UP000318815"/>
    </source>
</evidence>
<accession>A0A5C6LKY6</accession>
<gene>
    <name evidence="7" type="ORF">FEF09_24445</name>
</gene>
<comment type="caution">
    <text evidence="7">The sequence shown here is derived from an EMBL/GenBank/DDBJ whole genome shotgun (WGS) entry which is preliminary data.</text>
</comment>
<feature type="transmembrane region" description="Helical" evidence="5">
    <location>
        <begin position="70"/>
        <end position="92"/>
    </location>
</feature>